<evidence type="ECO:0000256" key="1">
    <source>
        <dbReference type="SAM" id="Phobius"/>
    </source>
</evidence>
<feature type="transmembrane region" description="Helical" evidence="1">
    <location>
        <begin position="150"/>
        <end position="171"/>
    </location>
</feature>
<keyword evidence="1" id="KW-1133">Transmembrane helix</keyword>
<dbReference type="EMBL" id="AMFJ01000141">
    <property type="protein sequence ID" value="EKE29586.1"/>
    <property type="molecule type" value="Genomic_DNA"/>
</dbReference>
<dbReference type="AlphaFoldDB" id="K2FEH8"/>
<feature type="transmembrane region" description="Helical" evidence="1">
    <location>
        <begin position="177"/>
        <end position="202"/>
    </location>
</feature>
<accession>K2FEH8</accession>
<evidence type="ECO:0000313" key="2">
    <source>
        <dbReference type="EMBL" id="EKE29586.1"/>
    </source>
</evidence>
<keyword evidence="1" id="KW-0812">Transmembrane</keyword>
<feature type="transmembrane region" description="Helical" evidence="1">
    <location>
        <begin position="23"/>
        <end position="51"/>
    </location>
</feature>
<name>K2FEH8_9BACT</name>
<reference evidence="2" key="1">
    <citation type="journal article" date="2012" name="Science">
        <title>Fermentation, hydrogen, and sulfur metabolism in multiple uncultivated bacterial phyla.</title>
        <authorList>
            <person name="Wrighton K.C."/>
            <person name="Thomas B.C."/>
            <person name="Sharon I."/>
            <person name="Miller C.S."/>
            <person name="Castelle C.J."/>
            <person name="VerBerkmoes N.C."/>
            <person name="Wilkins M.J."/>
            <person name="Hettich R.L."/>
            <person name="Lipton M.S."/>
            <person name="Williams K.H."/>
            <person name="Long P.E."/>
            <person name="Banfield J.F."/>
        </authorList>
    </citation>
    <scope>NUCLEOTIDE SEQUENCE [LARGE SCALE GENOMIC DNA]</scope>
</reference>
<organism evidence="2">
    <name type="scientific">uncultured bacterium</name>
    <name type="common">gcode 4</name>
    <dbReference type="NCBI Taxonomy" id="1234023"/>
    <lineage>
        <taxon>Bacteria</taxon>
        <taxon>environmental samples</taxon>
    </lineage>
</organism>
<keyword evidence="1" id="KW-0472">Membrane</keyword>
<comment type="caution">
    <text evidence="2">The sequence shown here is derived from an EMBL/GenBank/DDBJ whole genome shotgun (WGS) entry which is preliminary data.</text>
</comment>
<gene>
    <name evidence="2" type="ORF">ACD_2C00141G0008</name>
</gene>
<feature type="transmembrane region" description="Helical" evidence="1">
    <location>
        <begin position="111"/>
        <end position="129"/>
    </location>
</feature>
<protein>
    <submittedName>
        <fullName evidence="2">Uncharacterized protein</fullName>
    </submittedName>
</protein>
<sequence>MFQNIYAEIMDVYVQYQVLAPKLLIALGMLLLGLLLSYALYYIVEWLIRVLGIKKLIQKISGWDTRLWKQDIWVIVAKSVAVFVFILIFRKVVQFLGFNEVEIFLTDLIEYLPKLFIGVLIWFFGIRFSNSVYSIVKQSLHFSDENTSNALALMSKIVILFLTFMIALHYIEIVDDFIINAILVWFIAMISLAWGIAFWLGWKGFAEEMLWRLKQGTKNPEAKKDSKK</sequence>
<proteinExistence type="predicted"/>
<feature type="transmembrane region" description="Helical" evidence="1">
    <location>
        <begin position="72"/>
        <end position="91"/>
    </location>
</feature>